<accession>A0A3P7S5F2</accession>
<dbReference type="Pfam" id="PF23036">
    <property type="entry name" value="TRAPPC10_1st"/>
    <property type="match status" value="1"/>
</dbReference>
<evidence type="ECO:0000313" key="2">
    <source>
        <dbReference type="EMBL" id="VDN49956.1"/>
    </source>
</evidence>
<reference evidence="2 3" key="1">
    <citation type="submission" date="2018-11" db="EMBL/GenBank/DDBJ databases">
        <authorList>
            <consortium name="Pathogen Informatics"/>
        </authorList>
    </citation>
    <scope>NUCLEOTIDE SEQUENCE [LARGE SCALE GENOMIC DNA]</scope>
</reference>
<organism evidence="2 3">
    <name type="scientific">Gongylonema pulchrum</name>
    <dbReference type="NCBI Taxonomy" id="637853"/>
    <lineage>
        <taxon>Eukaryota</taxon>
        <taxon>Metazoa</taxon>
        <taxon>Ecdysozoa</taxon>
        <taxon>Nematoda</taxon>
        <taxon>Chromadorea</taxon>
        <taxon>Rhabditida</taxon>
        <taxon>Spirurina</taxon>
        <taxon>Spiruromorpha</taxon>
        <taxon>Spiruroidea</taxon>
        <taxon>Gongylonematidae</taxon>
        <taxon>Gongylonema</taxon>
    </lineage>
</organism>
<dbReference type="EMBL" id="UYRT01118788">
    <property type="protein sequence ID" value="VDN49956.1"/>
    <property type="molecule type" value="Genomic_DNA"/>
</dbReference>
<dbReference type="OrthoDB" id="10256906at2759"/>
<dbReference type="Proteomes" id="UP000271098">
    <property type="component" value="Unassembled WGS sequence"/>
</dbReference>
<feature type="domain" description="TRAPPC10/Trs130 N-terminal" evidence="1">
    <location>
        <begin position="7"/>
        <end position="165"/>
    </location>
</feature>
<dbReference type="AlphaFoldDB" id="A0A3P7S5F2"/>
<gene>
    <name evidence="2" type="ORF">GPUH_LOCUS27098</name>
</gene>
<feature type="non-terminal residue" evidence="2">
    <location>
        <position position="167"/>
    </location>
</feature>
<protein>
    <recommendedName>
        <fullName evidence="1">TRAPPC10/Trs130 N-terminal domain-containing protein</fullName>
    </recommendedName>
</protein>
<name>A0A3P7S5F2_9BILA</name>
<evidence type="ECO:0000313" key="3">
    <source>
        <dbReference type="Proteomes" id="UP000271098"/>
    </source>
</evidence>
<dbReference type="InterPro" id="IPR056913">
    <property type="entry name" value="TRAPPC10/Trs130_N"/>
</dbReference>
<proteinExistence type="predicted"/>
<keyword evidence="3" id="KW-1185">Reference proteome</keyword>
<evidence type="ECO:0000259" key="1">
    <source>
        <dbReference type="Pfam" id="PF23036"/>
    </source>
</evidence>
<sequence>MQSSTQACLLNALEDYVTHEENSLARRNDKYSEPNFDFITFCREQVTIIQPLTMVLVGAGDFLNNPRALLPQICRFQMSLSRLYQSLDITEQVTAMFDELDAMLSLIALNHSSAEPAPKWFASSSTSVSDASYGCPLFIAMLKCEAPWEGITLLELRHIIFAHQILV</sequence>